<evidence type="ECO:0000256" key="6">
    <source>
        <dbReference type="ARBA" id="ARBA00023014"/>
    </source>
</evidence>
<proteinExistence type="predicted"/>
<dbReference type="InterPro" id="IPR058240">
    <property type="entry name" value="rSAM_sf"/>
</dbReference>
<reference evidence="7" key="1">
    <citation type="submission" date="2021-01" db="EMBL/GenBank/DDBJ databases">
        <title>Whole genome shotgun sequence of Actinoplanes siamensis NBRC 109076.</title>
        <authorList>
            <person name="Komaki H."/>
            <person name="Tamura T."/>
        </authorList>
    </citation>
    <scope>NUCLEOTIDE SEQUENCE</scope>
    <source>
        <strain evidence="7">NBRC 109076</strain>
    </source>
</reference>
<sequence length="221" mass="23914">MTESLRLARAHFPVTALGYGRRLGLWVQGCPLACPGCIAKDTWDPDGGVAAGVGELLDDVRRAAEAGADGLTVSGGEPLRQARALGALLNGVREIGLDDFDLLVYTGYELAELDDEQRGTAALADVLITGRYVAAAPTGRIWRGSANQEMLLRTPLARARYTEFLEYEPPAPPIQVGAGPDGRAWWVGVPNRAETRRELDRALAALGYTVESVSWRRTRDR</sequence>
<dbReference type="PANTHER" id="PTHR30352">
    <property type="entry name" value="PYRUVATE FORMATE-LYASE-ACTIVATING ENZYME"/>
    <property type="match status" value="1"/>
</dbReference>
<keyword evidence="5" id="KW-0408">Iron</keyword>
<keyword evidence="3" id="KW-0949">S-adenosyl-L-methionine</keyword>
<dbReference type="GO" id="GO:0046872">
    <property type="term" value="F:metal ion binding"/>
    <property type="evidence" value="ECO:0007669"/>
    <property type="project" value="UniProtKB-KW"/>
</dbReference>
<dbReference type="SFLD" id="SFLDS00029">
    <property type="entry name" value="Radical_SAM"/>
    <property type="match status" value="1"/>
</dbReference>
<dbReference type="GO" id="GO:0004748">
    <property type="term" value="F:ribonucleoside-diphosphate reductase activity, thioredoxin disulfide as acceptor"/>
    <property type="evidence" value="ECO:0007669"/>
    <property type="project" value="TreeGrafter"/>
</dbReference>
<comment type="cofactor">
    <cofactor evidence="1">
        <name>[4Fe-4S] cluster</name>
        <dbReference type="ChEBI" id="CHEBI:49883"/>
    </cofactor>
</comment>
<dbReference type="InterPro" id="IPR013785">
    <property type="entry name" value="Aldolase_TIM"/>
</dbReference>
<name>A0A919N9J2_9ACTN</name>
<dbReference type="AlphaFoldDB" id="A0A919N9J2"/>
<evidence type="ECO:0000256" key="1">
    <source>
        <dbReference type="ARBA" id="ARBA00001966"/>
    </source>
</evidence>
<dbReference type="SUPFAM" id="SSF102114">
    <property type="entry name" value="Radical SAM enzymes"/>
    <property type="match status" value="1"/>
</dbReference>
<evidence type="ECO:0000313" key="7">
    <source>
        <dbReference type="EMBL" id="GIF06858.1"/>
    </source>
</evidence>
<dbReference type="Pfam" id="PF13353">
    <property type="entry name" value="Fer4_12"/>
    <property type="match status" value="1"/>
</dbReference>
<dbReference type="Gene3D" id="3.20.20.70">
    <property type="entry name" value="Aldolase class I"/>
    <property type="match status" value="1"/>
</dbReference>
<keyword evidence="4" id="KW-0479">Metal-binding</keyword>
<comment type="caution">
    <text evidence="7">The sequence shown here is derived from an EMBL/GenBank/DDBJ whole genome shotgun (WGS) entry which is preliminary data.</text>
</comment>
<evidence type="ECO:0000256" key="4">
    <source>
        <dbReference type="ARBA" id="ARBA00022723"/>
    </source>
</evidence>
<gene>
    <name evidence="7" type="ORF">Asi03nite_43960</name>
</gene>
<evidence type="ECO:0000256" key="2">
    <source>
        <dbReference type="ARBA" id="ARBA00022485"/>
    </source>
</evidence>
<dbReference type="GO" id="GO:0051539">
    <property type="term" value="F:4 iron, 4 sulfur cluster binding"/>
    <property type="evidence" value="ECO:0007669"/>
    <property type="project" value="UniProtKB-KW"/>
</dbReference>
<dbReference type="InterPro" id="IPR007197">
    <property type="entry name" value="rSAM"/>
</dbReference>
<protein>
    <submittedName>
        <fullName evidence="7">Radical activating enzyme</fullName>
    </submittedName>
</protein>
<dbReference type="PANTHER" id="PTHR30352:SF2">
    <property type="entry name" value="ANAEROBIC RIBONUCLEOSIDE-TRIPHOSPHATE REDUCTASE-ACTIVATING PROTEIN"/>
    <property type="match status" value="1"/>
</dbReference>
<evidence type="ECO:0000313" key="8">
    <source>
        <dbReference type="Proteomes" id="UP000629619"/>
    </source>
</evidence>
<keyword evidence="6" id="KW-0411">Iron-sulfur</keyword>
<keyword evidence="2" id="KW-0004">4Fe-4S</keyword>
<dbReference type="InterPro" id="IPR034457">
    <property type="entry name" value="Organic_radical-activating"/>
</dbReference>
<dbReference type="CDD" id="cd01335">
    <property type="entry name" value="Radical_SAM"/>
    <property type="match status" value="1"/>
</dbReference>
<dbReference type="EMBL" id="BOMW01000041">
    <property type="protein sequence ID" value="GIF06858.1"/>
    <property type="molecule type" value="Genomic_DNA"/>
</dbReference>
<accession>A0A919N9J2</accession>
<keyword evidence="8" id="KW-1185">Reference proteome</keyword>
<evidence type="ECO:0000256" key="5">
    <source>
        <dbReference type="ARBA" id="ARBA00023004"/>
    </source>
</evidence>
<dbReference type="Proteomes" id="UP000629619">
    <property type="component" value="Unassembled WGS sequence"/>
</dbReference>
<evidence type="ECO:0000256" key="3">
    <source>
        <dbReference type="ARBA" id="ARBA00022691"/>
    </source>
</evidence>
<dbReference type="RefSeq" id="WP_203682288.1">
    <property type="nucleotide sequence ID" value="NZ_BOMW01000041.1"/>
</dbReference>
<organism evidence="7 8">
    <name type="scientific">Actinoplanes siamensis</name>
    <dbReference type="NCBI Taxonomy" id="1223317"/>
    <lineage>
        <taxon>Bacteria</taxon>
        <taxon>Bacillati</taxon>
        <taxon>Actinomycetota</taxon>
        <taxon>Actinomycetes</taxon>
        <taxon>Micromonosporales</taxon>
        <taxon>Micromonosporaceae</taxon>
        <taxon>Actinoplanes</taxon>
    </lineage>
</organism>